<dbReference type="EMBL" id="JASHIF010000019">
    <property type="protein sequence ID" value="MDI9861390.1"/>
    <property type="molecule type" value="Genomic_DNA"/>
</dbReference>
<evidence type="ECO:0000313" key="3">
    <source>
        <dbReference type="Proteomes" id="UP001236507"/>
    </source>
</evidence>
<evidence type="ECO:0000313" key="2">
    <source>
        <dbReference type="EMBL" id="MDI9861390.1"/>
    </source>
</evidence>
<name>A0ABT6YCW9_9BACT</name>
<dbReference type="PANTHER" id="PTHR32060:SF30">
    <property type="entry name" value="CARBOXY-TERMINAL PROCESSING PROTEASE CTPA"/>
    <property type="match status" value="1"/>
</dbReference>
<dbReference type="SUPFAM" id="SSF52096">
    <property type="entry name" value="ClpP/crotonase"/>
    <property type="match status" value="1"/>
</dbReference>
<dbReference type="Pfam" id="PF03572">
    <property type="entry name" value="Peptidase_S41"/>
    <property type="match status" value="1"/>
</dbReference>
<reference evidence="2 3" key="1">
    <citation type="submission" date="2023-05" db="EMBL/GenBank/DDBJ databases">
        <title>Novel species of genus Flectobacillus isolated from stream in China.</title>
        <authorList>
            <person name="Lu H."/>
        </authorList>
    </citation>
    <scope>NUCLEOTIDE SEQUENCE [LARGE SCALE GENOMIC DNA]</scope>
    <source>
        <strain evidence="2 3">KCTC 42575</strain>
    </source>
</reference>
<dbReference type="InterPro" id="IPR005151">
    <property type="entry name" value="Tail-specific_protease"/>
</dbReference>
<protein>
    <submittedName>
        <fullName evidence="2">S41 family peptidase</fullName>
    </submittedName>
</protein>
<dbReference type="Gene3D" id="3.90.226.10">
    <property type="entry name" value="2-enoyl-CoA Hydratase, Chain A, domain 1"/>
    <property type="match status" value="1"/>
</dbReference>
<sequence length="502" mass="56948">MRLLCVVILSVTLFCWSQDVKGQGAASPINYERKFSKVELRADFRYLRSILEQEHPGVNWYTSKESMNIAFEDAYKKIADEMTEKDFGLLLKPLVAKIRCGHTDLRFSPETRKWERAKNRSFVLPLGFFIQGDRLFIARNESNDPSLVLGSEVLEIEGNTAGKILRTLRKYLPADGYGEAFKDATLESGFFDEYYLSVFGGKEKYQFSIKNAQGEVKPQILEFKPRVPTGNRPPRLSKEDETQRRLTRLRGLSFPKEVASTALLRISSFSYDDYESFLMTHERFFQEIEQNHAANLIIDLRQNSGGNHEIALDLMKYLMDSTFVLTSHAEAPVMIPSFILNNDVEEQDASRAFSERIVKKCGEGTYCLNVPSVGKHKPYEQYRFKGNLYILIGEQTFSAASSFVASLKEQRKATLVGRETGGGEAGCNGGIISTVVLPATKLRLQFPHFRITTAVKAPNIGRGVIPNVNVEYTIQERLNKADLELEKTYELIRRAEISKLGH</sequence>
<dbReference type="Proteomes" id="UP001236507">
    <property type="component" value="Unassembled WGS sequence"/>
</dbReference>
<gene>
    <name evidence="2" type="ORF">QM524_19375</name>
</gene>
<organism evidence="2 3">
    <name type="scientific">Flectobacillus roseus</name>
    <dbReference type="NCBI Taxonomy" id="502259"/>
    <lineage>
        <taxon>Bacteria</taxon>
        <taxon>Pseudomonadati</taxon>
        <taxon>Bacteroidota</taxon>
        <taxon>Cytophagia</taxon>
        <taxon>Cytophagales</taxon>
        <taxon>Flectobacillaceae</taxon>
        <taxon>Flectobacillus</taxon>
    </lineage>
</organism>
<dbReference type="RefSeq" id="WP_283345816.1">
    <property type="nucleotide sequence ID" value="NZ_JASHIF010000019.1"/>
</dbReference>
<dbReference type="PANTHER" id="PTHR32060">
    <property type="entry name" value="TAIL-SPECIFIC PROTEASE"/>
    <property type="match status" value="1"/>
</dbReference>
<accession>A0ABT6YCW9</accession>
<evidence type="ECO:0000259" key="1">
    <source>
        <dbReference type="Pfam" id="PF03572"/>
    </source>
</evidence>
<proteinExistence type="predicted"/>
<keyword evidence="3" id="KW-1185">Reference proteome</keyword>
<dbReference type="InterPro" id="IPR029045">
    <property type="entry name" value="ClpP/crotonase-like_dom_sf"/>
</dbReference>
<comment type="caution">
    <text evidence="2">The sequence shown here is derived from an EMBL/GenBank/DDBJ whole genome shotgun (WGS) entry which is preliminary data.</text>
</comment>
<feature type="domain" description="Tail specific protease" evidence="1">
    <location>
        <begin position="261"/>
        <end position="469"/>
    </location>
</feature>